<dbReference type="InterPro" id="IPR045051">
    <property type="entry name" value="SBT"/>
</dbReference>
<dbReference type="PANTHER" id="PTHR10795">
    <property type="entry name" value="PROPROTEIN CONVERTASE SUBTILISIN/KEXIN"/>
    <property type="match status" value="1"/>
</dbReference>
<evidence type="ECO:0000256" key="1">
    <source>
        <dbReference type="ARBA" id="ARBA00011073"/>
    </source>
</evidence>
<keyword evidence="2" id="KW-0732">Signal</keyword>
<comment type="similarity">
    <text evidence="1">Belongs to the peptidase S8 family.</text>
</comment>
<feature type="transmembrane region" description="Helical" evidence="3">
    <location>
        <begin position="21"/>
        <end position="48"/>
    </location>
</feature>
<keyword evidence="6" id="KW-1185">Reference proteome</keyword>
<feature type="domain" description="Peptidase S8/S53" evidence="4">
    <location>
        <begin position="64"/>
        <end position="135"/>
    </location>
</feature>
<protein>
    <recommendedName>
        <fullName evidence="4">Peptidase S8/S53 domain-containing protein</fullName>
    </recommendedName>
</protein>
<comment type="caution">
    <text evidence="5">The sequence shown here is derived from an EMBL/GenBank/DDBJ whole genome shotgun (WGS) entry which is preliminary data.</text>
</comment>
<organism evidence="5 6">
    <name type="scientific">Ilex paraguariensis</name>
    <name type="common">yerba mate</name>
    <dbReference type="NCBI Taxonomy" id="185542"/>
    <lineage>
        <taxon>Eukaryota</taxon>
        <taxon>Viridiplantae</taxon>
        <taxon>Streptophyta</taxon>
        <taxon>Embryophyta</taxon>
        <taxon>Tracheophyta</taxon>
        <taxon>Spermatophyta</taxon>
        <taxon>Magnoliopsida</taxon>
        <taxon>eudicotyledons</taxon>
        <taxon>Gunneridae</taxon>
        <taxon>Pentapetalae</taxon>
        <taxon>asterids</taxon>
        <taxon>campanulids</taxon>
        <taxon>Aquifoliales</taxon>
        <taxon>Aquifoliaceae</taxon>
        <taxon>Ilex</taxon>
    </lineage>
</organism>
<evidence type="ECO:0000259" key="4">
    <source>
        <dbReference type="Pfam" id="PF00082"/>
    </source>
</evidence>
<keyword evidence="3" id="KW-1133">Transmembrane helix</keyword>
<keyword evidence="3" id="KW-0812">Transmembrane</keyword>
<dbReference type="Gene3D" id="3.40.50.200">
    <property type="entry name" value="Peptidase S8/S53 domain"/>
    <property type="match status" value="1"/>
</dbReference>
<dbReference type="AlphaFoldDB" id="A0ABC8V3G2"/>
<evidence type="ECO:0000256" key="2">
    <source>
        <dbReference type="ARBA" id="ARBA00022729"/>
    </source>
</evidence>
<keyword evidence="3" id="KW-0472">Membrane</keyword>
<dbReference type="InterPro" id="IPR000209">
    <property type="entry name" value="Peptidase_S8/S53_dom"/>
</dbReference>
<name>A0ABC8V3G2_9AQUA</name>
<dbReference type="Pfam" id="PF00082">
    <property type="entry name" value="Peptidase_S8"/>
    <property type="match status" value="1"/>
</dbReference>
<dbReference type="InterPro" id="IPR036852">
    <property type="entry name" value="Peptidase_S8/S53_dom_sf"/>
</dbReference>
<sequence>MRQRSGKETEFHIEPELTLELMRLLIISTLDYLLIFILCSTIQFMFLICSKIIGARFYLSPDASEVKTDNIDYSPQDTDGHGTHTASTAAGRIVRGDSLLGLGTGLARGGVPSARIDVYKICWYFGFYDADILAGFDFQ</sequence>
<accession>A0ABC8V3G2</accession>
<reference evidence="5 6" key="1">
    <citation type="submission" date="2024-02" db="EMBL/GenBank/DDBJ databases">
        <authorList>
            <person name="Vignale AGUSTIN F."/>
            <person name="Sosa J E."/>
            <person name="Modenutti C."/>
        </authorList>
    </citation>
    <scope>NUCLEOTIDE SEQUENCE [LARGE SCALE GENOMIC DNA]</scope>
</reference>
<dbReference type="Proteomes" id="UP001642360">
    <property type="component" value="Unassembled WGS sequence"/>
</dbReference>
<gene>
    <name evidence="5" type="ORF">ILEXP_LOCUS58502</name>
</gene>
<evidence type="ECO:0000313" key="5">
    <source>
        <dbReference type="EMBL" id="CAK9187888.1"/>
    </source>
</evidence>
<evidence type="ECO:0000313" key="6">
    <source>
        <dbReference type="Proteomes" id="UP001642360"/>
    </source>
</evidence>
<dbReference type="SUPFAM" id="SSF52743">
    <property type="entry name" value="Subtilisin-like"/>
    <property type="match status" value="1"/>
</dbReference>
<dbReference type="EMBL" id="CAUOFW020010191">
    <property type="protein sequence ID" value="CAK9187888.1"/>
    <property type="molecule type" value="Genomic_DNA"/>
</dbReference>
<proteinExistence type="inferred from homology"/>
<evidence type="ECO:0000256" key="3">
    <source>
        <dbReference type="SAM" id="Phobius"/>
    </source>
</evidence>